<sequence>ELRSKMGKLPDIERRQNRVFALGLQMERKAVLYDEVESSRIAQFMELLAALKEADDSLAKHSAVFDSGKVRDGGDKLPALLDELVPVGELGHVDGILDELGSRVQGNEATGYSPSPGCYPAYDDARSKIASIKSDLQEELKNICNEHLKGCKMQEAKFVSVKYRYEIEVPERCAPRNLEEHGLEVSSTRKGFVRLLSQE</sequence>
<feature type="non-terminal residue" evidence="1">
    <location>
        <position position="1"/>
    </location>
</feature>
<protein>
    <submittedName>
        <fullName evidence="1">DNA mismatch repair protein msh6</fullName>
    </submittedName>
</protein>
<accession>A0A7J6UM84</accession>
<proteinExistence type="predicted"/>
<dbReference type="SUPFAM" id="SSF48334">
    <property type="entry name" value="DNA repair protein MutS, domain III"/>
    <property type="match status" value="1"/>
</dbReference>
<dbReference type="EMBL" id="JABANO010001538">
    <property type="protein sequence ID" value="KAF4758343.1"/>
    <property type="molecule type" value="Genomic_DNA"/>
</dbReference>
<organism evidence="1 2">
    <name type="scientific">Perkinsus olseni</name>
    <name type="common">Perkinsus atlanticus</name>
    <dbReference type="NCBI Taxonomy" id="32597"/>
    <lineage>
        <taxon>Eukaryota</taxon>
        <taxon>Sar</taxon>
        <taxon>Alveolata</taxon>
        <taxon>Perkinsozoa</taxon>
        <taxon>Perkinsea</taxon>
        <taxon>Perkinsida</taxon>
        <taxon>Perkinsidae</taxon>
        <taxon>Perkinsus</taxon>
    </lineage>
</organism>
<dbReference type="Gene3D" id="1.10.1420.10">
    <property type="match status" value="2"/>
</dbReference>
<evidence type="ECO:0000313" key="2">
    <source>
        <dbReference type="Proteomes" id="UP000553632"/>
    </source>
</evidence>
<comment type="caution">
    <text evidence="1">The sequence shown here is derived from an EMBL/GenBank/DDBJ whole genome shotgun (WGS) entry which is preliminary data.</text>
</comment>
<dbReference type="Proteomes" id="UP000553632">
    <property type="component" value="Unassembled WGS sequence"/>
</dbReference>
<name>A0A7J6UM84_PEROL</name>
<feature type="non-terminal residue" evidence="1">
    <location>
        <position position="199"/>
    </location>
</feature>
<dbReference type="InterPro" id="IPR036187">
    <property type="entry name" value="DNA_mismatch_repair_MutS_sf"/>
</dbReference>
<dbReference type="AlphaFoldDB" id="A0A7J6UM84"/>
<gene>
    <name evidence="1" type="primary">MSH6_3</name>
    <name evidence="1" type="ORF">FOZ63_009806</name>
</gene>
<reference evidence="1 2" key="1">
    <citation type="submission" date="2020-04" db="EMBL/GenBank/DDBJ databases">
        <title>Perkinsus olseni comparative genomics.</title>
        <authorList>
            <person name="Bogema D.R."/>
        </authorList>
    </citation>
    <scope>NUCLEOTIDE SEQUENCE [LARGE SCALE GENOMIC DNA]</scope>
    <source>
        <strain evidence="1 2">ATCC PRA-207</strain>
    </source>
</reference>
<evidence type="ECO:0000313" key="1">
    <source>
        <dbReference type="EMBL" id="KAF4758343.1"/>
    </source>
</evidence>
<keyword evidence="2" id="KW-1185">Reference proteome</keyword>